<evidence type="ECO:0000256" key="4">
    <source>
        <dbReference type="ARBA" id="ARBA00035286"/>
    </source>
</evidence>
<dbReference type="SUPFAM" id="SSF54843">
    <property type="entry name" value="Ribosomal protein L22"/>
    <property type="match status" value="1"/>
</dbReference>
<dbReference type="WBParaSite" id="TREG1_88390.2">
    <property type="protein sequence ID" value="TREG1_88390.2"/>
    <property type="gene ID" value="TREG1_88390"/>
</dbReference>
<dbReference type="WBParaSite" id="TREG1_88390.1">
    <property type="protein sequence ID" value="TREG1_88390.1"/>
    <property type="gene ID" value="TREG1_88390"/>
</dbReference>
<sequence>MFSIASKTIQKLLSTAHVRPPKCFLSTTVSVCKKNNIKNWNGTTLISKATGRNEDLWSLYNEVVYPPLPKASATSSDLSEHIIRPGEVTHRRDDIFYSQKRLWLLAQLIRGRSVDDAFAQLGFRPEKGARILEEVLEEAIELAVKEHDFEFCTKIWIESLYALRGRMVPRLHKGIRSTVHKINFHYTNLYIRLREGDPPKLYHPNQVKGVWTPVANCPPEGRKWGSTREMVHRELHRLRSRELKGNL</sequence>
<organism evidence="7 9">
    <name type="scientific">Trichobilharzia regenti</name>
    <name type="common">Nasal bird schistosome</name>
    <dbReference type="NCBI Taxonomy" id="157069"/>
    <lineage>
        <taxon>Eukaryota</taxon>
        <taxon>Metazoa</taxon>
        <taxon>Spiralia</taxon>
        <taxon>Lophotrochozoa</taxon>
        <taxon>Platyhelminthes</taxon>
        <taxon>Trematoda</taxon>
        <taxon>Digenea</taxon>
        <taxon>Strigeidida</taxon>
        <taxon>Schistosomatoidea</taxon>
        <taxon>Schistosomatidae</taxon>
        <taxon>Trichobilharzia</taxon>
    </lineage>
</organism>
<protein>
    <recommendedName>
        <fullName evidence="4">Large ribosomal subunit protein uL22m</fullName>
    </recommendedName>
    <alternativeName>
        <fullName evidence="5">39S ribosomal protein L22, mitochondrial</fullName>
    </alternativeName>
</protein>
<reference evidence="8 9" key="2">
    <citation type="submission" date="2023-11" db="UniProtKB">
        <authorList>
            <consortium name="WormBaseParasite"/>
        </authorList>
    </citation>
    <scope>IDENTIFICATION</scope>
</reference>
<dbReference type="PANTHER" id="PTHR13501:SF8">
    <property type="entry name" value="LARGE RIBOSOMAL SUBUNIT PROTEIN UL22M"/>
    <property type="match status" value="1"/>
</dbReference>
<comment type="similarity">
    <text evidence="1 6">Belongs to the universal ribosomal protein uL22 family.</text>
</comment>
<dbReference type="Gene3D" id="3.90.470.10">
    <property type="entry name" value="Ribosomal protein L22/L17"/>
    <property type="match status" value="1"/>
</dbReference>
<evidence type="ECO:0000256" key="6">
    <source>
        <dbReference type="RuleBase" id="RU004005"/>
    </source>
</evidence>
<dbReference type="AlphaFoldDB" id="A0AA85KIN2"/>
<evidence type="ECO:0000256" key="1">
    <source>
        <dbReference type="ARBA" id="ARBA00009451"/>
    </source>
</evidence>
<dbReference type="GO" id="GO:0003735">
    <property type="term" value="F:structural constituent of ribosome"/>
    <property type="evidence" value="ECO:0007669"/>
    <property type="project" value="InterPro"/>
</dbReference>
<dbReference type="GO" id="GO:0006412">
    <property type="term" value="P:translation"/>
    <property type="evidence" value="ECO:0007669"/>
    <property type="project" value="InterPro"/>
</dbReference>
<evidence type="ECO:0000256" key="2">
    <source>
        <dbReference type="ARBA" id="ARBA00022980"/>
    </source>
</evidence>
<keyword evidence="3 6" id="KW-0687">Ribonucleoprotein</keyword>
<keyword evidence="2 6" id="KW-0689">Ribosomal protein</keyword>
<evidence type="ECO:0000313" key="8">
    <source>
        <dbReference type="WBParaSite" id="TREG1_88390.1"/>
    </source>
</evidence>
<dbReference type="InterPro" id="IPR001063">
    <property type="entry name" value="Ribosomal_uL22"/>
</dbReference>
<evidence type="ECO:0000256" key="3">
    <source>
        <dbReference type="ARBA" id="ARBA00023274"/>
    </source>
</evidence>
<name>A0AA85KIN2_TRIRE</name>
<dbReference type="GO" id="GO:0005762">
    <property type="term" value="C:mitochondrial large ribosomal subunit"/>
    <property type="evidence" value="ECO:0007669"/>
    <property type="project" value="TreeGrafter"/>
</dbReference>
<accession>A0AA85KIN2</accession>
<evidence type="ECO:0000256" key="5">
    <source>
        <dbReference type="ARBA" id="ARBA00035506"/>
    </source>
</evidence>
<keyword evidence="7" id="KW-1185">Reference proteome</keyword>
<proteinExistence type="inferred from homology"/>
<evidence type="ECO:0000313" key="9">
    <source>
        <dbReference type="WBParaSite" id="TREG1_88390.2"/>
    </source>
</evidence>
<dbReference type="InterPro" id="IPR036394">
    <property type="entry name" value="Ribosomal_uL22_sf"/>
</dbReference>
<dbReference type="Proteomes" id="UP000050795">
    <property type="component" value="Unassembled WGS sequence"/>
</dbReference>
<reference evidence="7" key="1">
    <citation type="submission" date="2022-06" db="EMBL/GenBank/DDBJ databases">
        <authorList>
            <person name="Berger JAMES D."/>
            <person name="Berger JAMES D."/>
        </authorList>
    </citation>
    <scope>NUCLEOTIDE SEQUENCE [LARGE SCALE GENOMIC DNA]</scope>
</reference>
<dbReference type="InterPro" id="IPR047867">
    <property type="entry name" value="Ribosomal_uL22_bac/org-type"/>
</dbReference>
<dbReference type="Pfam" id="PF00237">
    <property type="entry name" value="Ribosomal_L22"/>
    <property type="match status" value="1"/>
</dbReference>
<dbReference type="PANTHER" id="PTHR13501">
    <property type="entry name" value="CHLOROPLAST 50S RIBOSOMAL PROTEIN L22-RELATED"/>
    <property type="match status" value="1"/>
</dbReference>
<evidence type="ECO:0000313" key="7">
    <source>
        <dbReference type="Proteomes" id="UP000050795"/>
    </source>
</evidence>